<dbReference type="InterPro" id="IPR008775">
    <property type="entry name" value="Phytyl_CoA_dOase-like"/>
</dbReference>
<dbReference type="AlphaFoldDB" id="A0A6B0YRR0"/>
<reference evidence="1" key="1">
    <citation type="submission" date="2019-09" db="EMBL/GenBank/DDBJ databases">
        <title>Characterisation of the sponge microbiome using genome-centric metagenomics.</title>
        <authorList>
            <person name="Engelberts J.P."/>
            <person name="Robbins S.J."/>
            <person name="De Goeij J.M."/>
            <person name="Aranda M."/>
            <person name="Bell S.C."/>
            <person name="Webster N.S."/>
        </authorList>
    </citation>
    <scope>NUCLEOTIDE SEQUENCE</scope>
    <source>
        <strain evidence="1">SB0664_bin_27</strain>
    </source>
</reference>
<evidence type="ECO:0000313" key="1">
    <source>
        <dbReference type="EMBL" id="MXY93700.1"/>
    </source>
</evidence>
<organism evidence="1">
    <name type="scientific">Caldilineaceae bacterium SB0664_bin_27</name>
    <dbReference type="NCBI Taxonomy" id="2605260"/>
    <lineage>
        <taxon>Bacteria</taxon>
        <taxon>Bacillati</taxon>
        <taxon>Chloroflexota</taxon>
        <taxon>Caldilineae</taxon>
        <taxon>Caldilineales</taxon>
        <taxon>Caldilineaceae</taxon>
    </lineage>
</organism>
<keyword evidence="1" id="KW-0560">Oxidoreductase</keyword>
<proteinExistence type="predicted"/>
<dbReference type="EMBL" id="VXRG01000080">
    <property type="protein sequence ID" value="MXY93700.1"/>
    <property type="molecule type" value="Genomic_DNA"/>
</dbReference>
<comment type="caution">
    <text evidence="1">The sequence shown here is derived from an EMBL/GenBank/DDBJ whole genome shotgun (WGS) entry which is preliminary data.</text>
</comment>
<keyword evidence="1" id="KW-0223">Dioxygenase</keyword>
<protein>
    <submittedName>
        <fullName evidence="1">Phytanoyl-CoA dioxygenase family protein</fullName>
    </submittedName>
</protein>
<dbReference type="SUPFAM" id="SSF51197">
    <property type="entry name" value="Clavaminate synthase-like"/>
    <property type="match status" value="1"/>
</dbReference>
<name>A0A6B0YRR0_9CHLR</name>
<accession>A0A6B0YRR0</accession>
<dbReference type="Gene3D" id="2.60.120.620">
    <property type="entry name" value="q2cbj1_9rhob like domain"/>
    <property type="match status" value="1"/>
</dbReference>
<dbReference type="PANTHER" id="PTHR37563">
    <property type="entry name" value="PHYTANOYL-COA DIOXYGENASE FAMILY PROTEIN (AFU_ORTHOLOGUE AFUA_2G03330)"/>
    <property type="match status" value="1"/>
</dbReference>
<dbReference type="GO" id="GO:0016706">
    <property type="term" value="F:2-oxoglutarate-dependent dioxygenase activity"/>
    <property type="evidence" value="ECO:0007669"/>
    <property type="project" value="UniProtKB-ARBA"/>
</dbReference>
<gene>
    <name evidence="1" type="ORF">F4Y42_09650</name>
</gene>
<dbReference type="PANTHER" id="PTHR37563:SF2">
    <property type="entry name" value="PHYTANOYL-COA DIOXYGENASE FAMILY PROTEIN (AFU_ORTHOLOGUE AFUA_2G03330)"/>
    <property type="match status" value="1"/>
</dbReference>
<sequence>MASSAKYDLDLKLAELRINGYVLFEDLIPVEKIDRIREAFLPYLDQVRAHGEPENGVMLHGRSDDRLVFEGRLQVVNRYTLYVPWEQPFADPEIYENPVLLAFLDRYWGTQDYRITCYHSNNPYPGSEFQKWHRDAGISKLVPHVGLEVCPHFGVKFPLVDTYEENGSFEILPCTQYLADPEMENRYDEILETGDFPTRRRLDLKKGTLWIQDPRTLHRGTPNRSDHARPELVICYSLPWFGQRVPIEMTQMEYDKISERGRKLHTTCRVIS</sequence>
<dbReference type="InterPro" id="IPR051961">
    <property type="entry name" value="Fungal_Metabolite_Diox"/>
</dbReference>
<dbReference type="Pfam" id="PF05721">
    <property type="entry name" value="PhyH"/>
    <property type="match status" value="1"/>
</dbReference>